<feature type="domain" description="Ketosynthase family 3 (KS3)" evidence="5">
    <location>
        <begin position="35"/>
        <end position="456"/>
    </location>
</feature>
<dbReference type="InterPro" id="IPR001227">
    <property type="entry name" value="Ac_transferase_dom_sf"/>
</dbReference>
<dbReference type="AlphaFoldDB" id="A0A563VLQ2"/>
<keyword evidence="7" id="KW-1185">Reference proteome</keyword>
<name>A0A563VLQ2_9CYAN</name>
<comment type="similarity">
    <text evidence="4">Belongs to the thiolase-like superfamily. Beta-ketoacyl-ACP synthases family.</text>
</comment>
<evidence type="ECO:0000256" key="1">
    <source>
        <dbReference type="ARBA" id="ARBA00022450"/>
    </source>
</evidence>
<keyword evidence="3 4" id="KW-0808">Transferase</keyword>
<dbReference type="Gene3D" id="3.40.366.10">
    <property type="entry name" value="Malonyl-Coenzyme A Acyl Carrier Protein, domain 2"/>
    <property type="match status" value="1"/>
</dbReference>
<evidence type="ECO:0000259" key="5">
    <source>
        <dbReference type="PROSITE" id="PS52004"/>
    </source>
</evidence>
<dbReference type="FunFam" id="3.40.47.10:FF:000019">
    <property type="entry name" value="Polyketide synthase type I"/>
    <property type="match status" value="1"/>
</dbReference>
<dbReference type="GO" id="GO:0004312">
    <property type="term" value="F:fatty acid synthase activity"/>
    <property type="evidence" value="ECO:0007669"/>
    <property type="project" value="TreeGrafter"/>
</dbReference>
<dbReference type="SUPFAM" id="SSF53901">
    <property type="entry name" value="Thiolase-like"/>
    <property type="match status" value="1"/>
</dbReference>
<dbReference type="EMBL" id="CAACVJ010000046">
    <property type="protein sequence ID" value="VEP12263.1"/>
    <property type="molecule type" value="Genomic_DNA"/>
</dbReference>
<keyword evidence="1" id="KW-0596">Phosphopantetheine</keyword>
<accession>A0A563VLQ2</accession>
<dbReference type="Pfam" id="PF22621">
    <property type="entry name" value="CurL-like_PKS_C"/>
    <property type="match status" value="1"/>
</dbReference>
<organism evidence="6 7">
    <name type="scientific">Hyella patelloides LEGE 07179</name>
    <dbReference type="NCBI Taxonomy" id="945734"/>
    <lineage>
        <taxon>Bacteria</taxon>
        <taxon>Bacillati</taxon>
        <taxon>Cyanobacteriota</taxon>
        <taxon>Cyanophyceae</taxon>
        <taxon>Pleurocapsales</taxon>
        <taxon>Hyellaceae</taxon>
        <taxon>Hyella</taxon>
    </lineage>
</organism>
<evidence type="ECO:0000313" key="7">
    <source>
        <dbReference type="Proteomes" id="UP000320055"/>
    </source>
</evidence>
<dbReference type="PANTHER" id="PTHR43775">
    <property type="entry name" value="FATTY ACID SYNTHASE"/>
    <property type="match status" value="1"/>
</dbReference>
<dbReference type="Pfam" id="PF02801">
    <property type="entry name" value="Ketoacyl-synt_C"/>
    <property type="match status" value="1"/>
</dbReference>
<proteinExistence type="inferred from homology"/>
<reference evidence="6 7" key="1">
    <citation type="submission" date="2019-01" db="EMBL/GenBank/DDBJ databases">
        <authorList>
            <person name="Brito A."/>
        </authorList>
    </citation>
    <scope>NUCLEOTIDE SEQUENCE [LARGE SCALE GENOMIC DNA]</scope>
    <source>
        <strain evidence="6">1</strain>
    </source>
</reference>
<dbReference type="PANTHER" id="PTHR43775:SF37">
    <property type="entry name" value="SI:DKEY-61P9.11"/>
    <property type="match status" value="1"/>
</dbReference>
<sequence length="668" mass="73368">MESLAASDNLSPTKKALLALKQMRDKIDTLEKAKHEPIAIIGIGCRFPGADNPEEFWQLLSQGGNAITKVPEVHWDLKQYCSDAVNTPGKICTAYGGFVPHLKEFDAAFFRIAPREAISLDPQQRLLLEVSWEALENAAIPAEELKGTATGVFIGICGTDYWHQLLNRNPNQIDAYLTTGNTHSLASGRLSHFYGLTAPSISLDTACSSSLVAVHLAIKSLRDRESNLAIVGGVNRLIAPQVSINFSQAKMLSPDGLCKTFDTSANGFVRSEGCGIVILKRLDDAIADRDNIQAVLLGSAVNQDGRTSSITTPNSLSQQAVIKQALKNSKIKPSQVSYVESHGTGTSLGDLIEIEALSSVFAYNEQLILGAVKTNIGHLESASGIASSIKTVLSLQKSTIPANLHLKQPHNQIDWQKSPFILPKNNLSWEKKEQPRIAGVSAFGLSGTNAHVIISEAPDMEDSHTVIRPDSNLFSLSARNKPALQQLVTNYTEYLEKNPHLNLEDICLTVNIGRSHFNHRLALTASSTLELQSKLRQFINQKTPTEFWQGKVNLNSEPKVTVINSPEVQKPLLDLAASMLINPVADLDVAKICWEINDQSSLQSNENQTVIFTKINHELDDWQLLTSGLAQLYILGVAINWQTVAKNFGGNRITLPTYPFQRQTYWWD</sequence>
<dbReference type="SMART" id="SM00825">
    <property type="entry name" value="PKS_KS"/>
    <property type="match status" value="1"/>
</dbReference>
<evidence type="ECO:0000256" key="3">
    <source>
        <dbReference type="ARBA" id="ARBA00022679"/>
    </source>
</evidence>
<evidence type="ECO:0000256" key="4">
    <source>
        <dbReference type="RuleBase" id="RU003694"/>
    </source>
</evidence>
<dbReference type="InterPro" id="IPR014031">
    <property type="entry name" value="Ketoacyl_synth_C"/>
</dbReference>
<dbReference type="Gene3D" id="3.30.70.3290">
    <property type="match status" value="1"/>
</dbReference>
<dbReference type="Proteomes" id="UP000320055">
    <property type="component" value="Unassembled WGS sequence"/>
</dbReference>
<dbReference type="Pfam" id="PF00109">
    <property type="entry name" value="ketoacyl-synt"/>
    <property type="match status" value="1"/>
</dbReference>
<dbReference type="PROSITE" id="PS52004">
    <property type="entry name" value="KS3_2"/>
    <property type="match status" value="1"/>
</dbReference>
<dbReference type="CDD" id="cd00833">
    <property type="entry name" value="PKS"/>
    <property type="match status" value="1"/>
</dbReference>
<dbReference type="Gene3D" id="1.10.1240.100">
    <property type="match status" value="1"/>
</dbReference>
<evidence type="ECO:0000313" key="6">
    <source>
        <dbReference type="EMBL" id="VEP12263.1"/>
    </source>
</evidence>
<protein>
    <submittedName>
        <fullName evidence="6">Beta-ketoacyl synthase</fullName>
    </submittedName>
</protein>
<keyword evidence="2" id="KW-0597">Phosphoprotein</keyword>
<dbReference type="Gene3D" id="3.40.47.10">
    <property type="match status" value="1"/>
</dbReference>
<gene>
    <name evidence="6" type="ORF">H1P_140046</name>
</gene>
<dbReference type="InterPro" id="IPR020841">
    <property type="entry name" value="PKS_Beta-ketoAc_synthase_dom"/>
</dbReference>
<dbReference type="InterPro" id="IPR014030">
    <property type="entry name" value="Ketoacyl_synth_N"/>
</dbReference>
<dbReference type="GO" id="GO:0006633">
    <property type="term" value="P:fatty acid biosynthetic process"/>
    <property type="evidence" value="ECO:0007669"/>
    <property type="project" value="TreeGrafter"/>
</dbReference>
<dbReference type="InterPro" id="IPR016039">
    <property type="entry name" value="Thiolase-like"/>
</dbReference>
<evidence type="ECO:0000256" key="2">
    <source>
        <dbReference type="ARBA" id="ARBA00022553"/>
    </source>
</evidence>
<dbReference type="InterPro" id="IPR050091">
    <property type="entry name" value="PKS_NRPS_Biosynth_Enz"/>
</dbReference>